<evidence type="ECO:0000313" key="1">
    <source>
        <dbReference type="EMBL" id="KAB5326943.1"/>
    </source>
</evidence>
<name>A0A7J5LLS9_BACSE</name>
<protein>
    <submittedName>
        <fullName evidence="1">Uncharacterized protein</fullName>
    </submittedName>
</protein>
<dbReference type="EMBL" id="WCLA01000021">
    <property type="protein sequence ID" value="KAB5326943.1"/>
    <property type="molecule type" value="Genomic_DNA"/>
</dbReference>
<organism evidence="1 2">
    <name type="scientific">Bacteroides stercoris</name>
    <dbReference type="NCBI Taxonomy" id="46506"/>
    <lineage>
        <taxon>Bacteria</taxon>
        <taxon>Pseudomonadati</taxon>
        <taxon>Bacteroidota</taxon>
        <taxon>Bacteroidia</taxon>
        <taxon>Bacteroidales</taxon>
        <taxon>Bacteroidaceae</taxon>
        <taxon>Bacteroides</taxon>
    </lineage>
</organism>
<accession>A0A7J5LLS9</accession>
<gene>
    <name evidence="1" type="ORF">F9950_10940</name>
</gene>
<dbReference type="RefSeq" id="WP_151878250.1">
    <property type="nucleotide sequence ID" value="NZ_WCKZ01000019.1"/>
</dbReference>
<reference evidence="1 2" key="1">
    <citation type="journal article" date="2019" name="Nat. Med.">
        <title>A library of human gut bacterial isolates paired with longitudinal multiomics data enables mechanistic microbiome research.</title>
        <authorList>
            <person name="Poyet M."/>
            <person name="Groussin M."/>
            <person name="Gibbons S.M."/>
            <person name="Avila-Pacheco J."/>
            <person name="Jiang X."/>
            <person name="Kearney S.M."/>
            <person name="Perrotta A.R."/>
            <person name="Berdy B."/>
            <person name="Zhao S."/>
            <person name="Lieberman T.D."/>
            <person name="Swanson P.K."/>
            <person name="Smith M."/>
            <person name="Roesemann S."/>
            <person name="Alexander J.E."/>
            <person name="Rich S.A."/>
            <person name="Livny J."/>
            <person name="Vlamakis H."/>
            <person name="Clish C."/>
            <person name="Bullock K."/>
            <person name="Deik A."/>
            <person name="Scott J."/>
            <person name="Pierce K.A."/>
            <person name="Xavier R.J."/>
            <person name="Alm E.J."/>
        </authorList>
    </citation>
    <scope>NUCLEOTIDE SEQUENCE [LARGE SCALE GENOMIC DNA]</scope>
    <source>
        <strain evidence="1 2">BIOML-A2</strain>
    </source>
</reference>
<dbReference type="Proteomes" id="UP000431177">
    <property type="component" value="Unassembled WGS sequence"/>
</dbReference>
<evidence type="ECO:0000313" key="2">
    <source>
        <dbReference type="Proteomes" id="UP000431177"/>
    </source>
</evidence>
<dbReference type="AlphaFoldDB" id="A0A7J5LLS9"/>
<sequence>MNMDGNRHLKRQVRTDGQTHRSADVLTYIRTDALTYIRADVLTYRRTTAHRWGTKPRPP</sequence>
<proteinExistence type="predicted"/>
<comment type="caution">
    <text evidence="1">The sequence shown here is derived from an EMBL/GenBank/DDBJ whole genome shotgun (WGS) entry which is preliminary data.</text>
</comment>